<dbReference type="AlphaFoldDB" id="A0A2T7UK22"/>
<feature type="domain" description="Pyrroline-5-carboxylate reductase catalytic N-terminal" evidence="3">
    <location>
        <begin position="5"/>
        <end position="94"/>
    </location>
</feature>
<dbReference type="InterPro" id="IPR028939">
    <property type="entry name" value="P5C_Rdtase_cat_N"/>
</dbReference>
<evidence type="ECO:0000256" key="1">
    <source>
        <dbReference type="ARBA" id="ARBA00005525"/>
    </source>
</evidence>
<dbReference type="PANTHER" id="PTHR11645">
    <property type="entry name" value="PYRROLINE-5-CARBOXYLATE REDUCTASE"/>
    <property type="match status" value="1"/>
</dbReference>
<dbReference type="PANTHER" id="PTHR11645:SF0">
    <property type="entry name" value="PYRROLINE-5-CARBOXYLATE REDUCTASE 3"/>
    <property type="match status" value="1"/>
</dbReference>
<organism evidence="4 5">
    <name type="scientific">Pararhodobacter aggregans</name>
    <dbReference type="NCBI Taxonomy" id="404875"/>
    <lineage>
        <taxon>Bacteria</taxon>
        <taxon>Pseudomonadati</taxon>
        <taxon>Pseudomonadota</taxon>
        <taxon>Alphaproteobacteria</taxon>
        <taxon>Rhodobacterales</taxon>
        <taxon>Paracoccaceae</taxon>
        <taxon>Pararhodobacter</taxon>
    </lineage>
</organism>
<gene>
    <name evidence="4" type="ORF">DDE23_23730</name>
</gene>
<dbReference type="GO" id="GO:0004735">
    <property type="term" value="F:pyrroline-5-carboxylate reductase activity"/>
    <property type="evidence" value="ECO:0007669"/>
    <property type="project" value="TreeGrafter"/>
</dbReference>
<dbReference type="RefSeq" id="WP_107754977.1">
    <property type="nucleotide sequence ID" value="NZ_QBKF01000019.1"/>
</dbReference>
<reference evidence="4 5" key="1">
    <citation type="journal article" date="2011" name="Syst. Appl. Microbiol.">
        <title>Defluviimonas denitrificans gen. nov., sp. nov., and Pararhodobacter aggregans gen. nov., sp. nov., non-phototrophic Rhodobacteraceae from the biofilter of a marine aquaculture.</title>
        <authorList>
            <person name="Foesel B.U."/>
            <person name="Drake H.L."/>
            <person name="Schramm A."/>
        </authorList>
    </citation>
    <scope>NUCLEOTIDE SEQUENCE [LARGE SCALE GENOMIC DNA]</scope>
    <source>
        <strain evidence="4 5">D1-19</strain>
    </source>
</reference>
<comment type="caution">
    <text evidence="4">The sequence shown here is derived from an EMBL/GenBank/DDBJ whole genome shotgun (WGS) entry which is preliminary data.</text>
</comment>
<dbReference type="InterPro" id="IPR036291">
    <property type="entry name" value="NAD(P)-bd_dom_sf"/>
</dbReference>
<protein>
    <submittedName>
        <fullName evidence="4">Pyrroline-5-carboxylate reductase</fullName>
    </submittedName>
</protein>
<evidence type="ECO:0000313" key="5">
    <source>
        <dbReference type="Proteomes" id="UP000244810"/>
    </source>
</evidence>
<dbReference type="GO" id="GO:0055129">
    <property type="term" value="P:L-proline biosynthetic process"/>
    <property type="evidence" value="ECO:0007669"/>
    <property type="project" value="TreeGrafter"/>
</dbReference>
<keyword evidence="5" id="KW-1185">Reference proteome</keyword>
<comment type="similarity">
    <text evidence="1">Belongs to the pyrroline-5-carboxylate reductase family.</text>
</comment>
<dbReference type="Gene3D" id="3.40.50.720">
    <property type="entry name" value="NAD(P)-binding Rossmann-like Domain"/>
    <property type="match status" value="1"/>
</dbReference>
<dbReference type="SUPFAM" id="SSF51735">
    <property type="entry name" value="NAD(P)-binding Rossmann-fold domains"/>
    <property type="match status" value="1"/>
</dbReference>
<accession>A0A2T7UK22</accession>
<evidence type="ECO:0000313" key="4">
    <source>
        <dbReference type="EMBL" id="PVE45023.1"/>
    </source>
</evidence>
<evidence type="ECO:0000259" key="3">
    <source>
        <dbReference type="Pfam" id="PF03807"/>
    </source>
</evidence>
<dbReference type="Proteomes" id="UP000244810">
    <property type="component" value="Unassembled WGS sequence"/>
</dbReference>
<proteinExistence type="inferred from homology"/>
<dbReference type="OrthoDB" id="9805754at2"/>
<keyword evidence="2" id="KW-0560">Oxidoreductase</keyword>
<evidence type="ECO:0000256" key="2">
    <source>
        <dbReference type="ARBA" id="ARBA00023002"/>
    </source>
</evidence>
<dbReference type="Pfam" id="PF03807">
    <property type="entry name" value="F420_oxidored"/>
    <property type="match status" value="1"/>
</dbReference>
<sequence>MAGGRFGFLGTGTIAQAVVRGLAGSGASILVSRRSEAVSAALTAELAEVTVADNQAVVDGSEVVFIALTPGVVAEVLPGLRFRPGQQVISFVAGLSLSDLVPLIAPARAAALMLPFPGIARGGSPVLAQGDVALVETLFGARNRIFPVETEAQMDALLCAQAVLSPALRLVEEAGRWLDGKGVTGGEDFLRLLVGSTLTGQDCGTALAALDTPGGYNQRLRQHMDASGMAEALRDGLDRLAR</sequence>
<dbReference type="EMBL" id="QDDR01000019">
    <property type="protein sequence ID" value="PVE45023.1"/>
    <property type="molecule type" value="Genomic_DNA"/>
</dbReference>
<name>A0A2T7UK22_9RHOB</name>